<keyword evidence="4" id="KW-1185">Reference proteome</keyword>
<dbReference type="CDD" id="cd11400">
    <property type="entry name" value="bHLHzip_Myc"/>
    <property type="match status" value="1"/>
</dbReference>
<feature type="region of interest" description="Disordered" evidence="2">
    <location>
        <begin position="523"/>
        <end position="592"/>
    </location>
</feature>
<dbReference type="Pfam" id="PF00010">
    <property type="entry name" value="HLH"/>
    <property type="match status" value="1"/>
</dbReference>
<evidence type="ECO:0000313" key="4">
    <source>
        <dbReference type="Proteomes" id="UP000504618"/>
    </source>
</evidence>
<dbReference type="InterPro" id="IPR050433">
    <property type="entry name" value="Myc_transcription_factors"/>
</dbReference>
<dbReference type="PRINTS" id="PR00044">
    <property type="entry name" value="LEUZIPPRMYC"/>
</dbReference>
<sequence>MVQMETKMLMPSVPAAMAKLHQRNEFVKFRNVNKTPMDNIFEYIANISQISPKIKEREDMLDYVPQFTQRFQRVTYPFAKKDPWNNATTIANEEKKVKSIFQWPVQEPQVVQEPKPKSKPEPESEPKPELKSNSESEAELKSKSEIETETKPEPHVKYYSKQELEDLDVQEWQQLLRQASNPEWEEELRKLLREWASYPDHETMTTREWFIRLFGTETAEDLMIQLKVNEPVTKSEVRKLNRLTKDNSVYPYFITDENSNRMLSETVKYENVSPRNQNKNVQQCQPKTQIANRSLLRCQQNVNNTNSAAMNIPHQVPSTSANLSQSSSTSGQLSSTSGQFSSTRILRSSGQPVLTSHLNCQENVVTSYNQQVNRQEENQDDVEMMQELNLHKQATLIGDTNEEPTFRHQMNVSEYINIGLTGSSPSLNNEEQFSTSQSQRAIASGRRRRRKTEENQRQNDIKNTLIDHCYHLNEPEGARRLEMKSDEEEIDVGEESVEYQATCFNSARTQHGKAVVTKTNDTYICRRPRGRPPGRNYGKRKRDAEDDQVNRPAPKRSRVKSNRTVRHRNNIQQNQNESEDETEESKRRNHNCLERQRRADLRKVYDDLRKNIPAVASNPKAAKVDILKYGRAHVIELIRLQKAYKRESDKSERLKQKRMVLYNMKIELERKRKKLQITMH</sequence>
<feature type="domain" description="BHLH" evidence="3">
    <location>
        <begin position="585"/>
        <end position="637"/>
    </location>
</feature>
<feature type="compositionally biased region" description="Polar residues" evidence="2">
    <location>
        <begin position="426"/>
        <end position="441"/>
    </location>
</feature>
<keyword evidence="1" id="KW-0238">DNA-binding</keyword>
<dbReference type="GO" id="GO:0046983">
    <property type="term" value="F:protein dimerization activity"/>
    <property type="evidence" value="ECO:0007669"/>
    <property type="project" value="InterPro"/>
</dbReference>
<evidence type="ECO:0000259" key="3">
    <source>
        <dbReference type="PROSITE" id="PS50888"/>
    </source>
</evidence>
<dbReference type="CTD" id="4609"/>
<feature type="region of interest" description="Disordered" evidence="2">
    <location>
        <begin position="108"/>
        <end position="155"/>
    </location>
</feature>
<feature type="compositionally biased region" description="Basic and acidic residues" evidence="2">
    <location>
        <begin position="114"/>
        <end position="155"/>
    </location>
</feature>
<dbReference type="GeneID" id="112463746"/>
<dbReference type="OrthoDB" id="5964374at2759"/>
<feature type="compositionally biased region" description="Low complexity" evidence="2">
    <location>
        <begin position="318"/>
        <end position="343"/>
    </location>
</feature>
<proteinExistence type="predicted"/>
<dbReference type="PROSITE" id="PS50888">
    <property type="entry name" value="BHLH"/>
    <property type="match status" value="1"/>
</dbReference>
<feature type="compositionally biased region" description="Basic residues" evidence="2">
    <location>
        <begin position="553"/>
        <end position="569"/>
    </location>
</feature>
<dbReference type="Gene3D" id="4.10.280.10">
    <property type="entry name" value="Helix-loop-helix DNA-binding domain"/>
    <property type="match status" value="1"/>
</dbReference>
<feature type="region of interest" description="Disordered" evidence="2">
    <location>
        <begin position="426"/>
        <end position="465"/>
    </location>
</feature>
<protein>
    <submittedName>
        <fullName evidence="5">Uncharacterized protein LOC112463746</fullName>
    </submittedName>
</protein>
<feature type="compositionally biased region" description="Basic residues" evidence="2">
    <location>
        <begin position="526"/>
        <end position="541"/>
    </location>
</feature>
<reference evidence="5" key="1">
    <citation type="submission" date="2025-08" db="UniProtKB">
        <authorList>
            <consortium name="RefSeq"/>
        </authorList>
    </citation>
    <scope>IDENTIFICATION</scope>
    <source>
        <tissue evidence="5">Whole body</tissue>
    </source>
</reference>
<dbReference type="RefSeq" id="XP_024886050.1">
    <property type="nucleotide sequence ID" value="XM_025030282.1"/>
</dbReference>
<organism evidence="4 5">
    <name type="scientific">Temnothorax curvispinosus</name>
    <dbReference type="NCBI Taxonomy" id="300111"/>
    <lineage>
        <taxon>Eukaryota</taxon>
        <taxon>Metazoa</taxon>
        <taxon>Ecdysozoa</taxon>
        <taxon>Arthropoda</taxon>
        <taxon>Hexapoda</taxon>
        <taxon>Insecta</taxon>
        <taxon>Pterygota</taxon>
        <taxon>Neoptera</taxon>
        <taxon>Endopterygota</taxon>
        <taxon>Hymenoptera</taxon>
        <taxon>Apocrita</taxon>
        <taxon>Aculeata</taxon>
        <taxon>Formicoidea</taxon>
        <taxon>Formicidae</taxon>
        <taxon>Myrmicinae</taxon>
        <taxon>Temnothorax</taxon>
    </lineage>
</organism>
<feature type="compositionally biased region" description="Basic and acidic residues" evidence="2">
    <location>
        <begin position="451"/>
        <end position="460"/>
    </location>
</feature>
<dbReference type="PANTHER" id="PTHR45851">
    <property type="entry name" value="MYC PROTO-ONCOGENE"/>
    <property type="match status" value="1"/>
</dbReference>
<dbReference type="SUPFAM" id="SSF47459">
    <property type="entry name" value="HLH, helix-loop-helix DNA-binding domain"/>
    <property type="match status" value="1"/>
</dbReference>
<feature type="region of interest" description="Disordered" evidence="2">
    <location>
        <begin position="311"/>
        <end position="344"/>
    </location>
</feature>
<dbReference type="Proteomes" id="UP000504618">
    <property type="component" value="Unplaced"/>
</dbReference>
<dbReference type="InterPro" id="IPR002418">
    <property type="entry name" value="Tscrpt_reg_Myc"/>
</dbReference>
<accession>A0A6J1QZL8</accession>
<evidence type="ECO:0000256" key="2">
    <source>
        <dbReference type="SAM" id="MobiDB-lite"/>
    </source>
</evidence>
<name>A0A6J1QZL8_9HYME</name>
<dbReference type="GO" id="GO:0003677">
    <property type="term" value="F:DNA binding"/>
    <property type="evidence" value="ECO:0007669"/>
    <property type="project" value="UniProtKB-KW"/>
</dbReference>
<dbReference type="InterPro" id="IPR011598">
    <property type="entry name" value="bHLH_dom"/>
</dbReference>
<dbReference type="SMART" id="SM00353">
    <property type="entry name" value="HLH"/>
    <property type="match status" value="1"/>
</dbReference>
<dbReference type="AlphaFoldDB" id="A0A6J1QZL8"/>
<dbReference type="GO" id="GO:0003700">
    <property type="term" value="F:DNA-binding transcription factor activity"/>
    <property type="evidence" value="ECO:0007669"/>
    <property type="project" value="InterPro"/>
</dbReference>
<gene>
    <name evidence="5" type="primary">LOC112463746</name>
</gene>
<evidence type="ECO:0000313" key="5">
    <source>
        <dbReference type="RefSeq" id="XP_024886050.1"/>
    </source>
</evidence>
<evidence type="ECO:0000256" key="1">
    <source>
        <dbReference type="ARBA" id="ARBA00023125"/>
    </source>
</evidence>
<dbReference type="InterPro" id="IPR036638">
    <property type="entry name" value="HLH_DNA-bd_sf"/>
</dbReference>